<sequence length="141" mass="15824">MFSNCPYGINGIASVDSSVSWIANCGLMRSSSILCTTSLYLNDLKDVRLSIVMKHENSPWFKAYDIDAVLEYRHALRADHRKEYCEIGDPGHENPYTAFVNAIGLSQWLSSTIETPVAAAFKRWMTGELLPTIRATHILQV</sequence>
<dbReference type="PROSITE" id="PS51750">
    <property type="entry name" value="BRO_N"/>
    <property type="match status" value="1"/>
</dbReference>
<dbReference type="InterPro" id="IPR003497">
    <property type="entry name" value="BRO_N_domain"/>
</dbReference>
<evidence type="ECO:0000313" key="3">
    <source>
        <dbReference type="Proteomes" id="UP001054837"/>
    </source>
</evidence>
<name>A0AAV4NUH4_9ARAC</name>
<feature type="domain" description="Bro-N" evidence="1">
    <location>
        <begin position="48"/>
        <end position="137"/>
    </location>
</feature>
<dbReference type="Pfam" id="PF02498">
    <property type="entry name" value="Bro-N"/>
    <property type="match status" value="1"/>
</dbReference>
<protein>
    <recommendedName>
        <fullName evidence="1">Bro-N domain-containing protein</fullName>
    </recommendedName>
</protein>
<dbReference type="AlphaFoldDB" id="A0AAV4NUH4"/>
<proteinExistence type="predicted"/>
<accession>A0AAV4NUH4</accession>
<organism evidence="2 3">
    <name type="scientific">Caerostris darwini</name>
    <dbReference type="NCBI Taxonomy" id="1538125"/>
    <lineage>
        <taxon>Eukaryota</taxon>
        <taxon>Metazoa</taxon>
        <taxon>Ecdysozoa</taxon>
        <taxon>Arthropoda</taxon>
        <taxon>Chelicerata</taxon>
        <taxon>Arachnida</taxon>
        <taxon>Araneae</taxon>
        <taxon>Araneomorphae</taxon>
        <taxon>Entelegynae</taxon>
        <taxon>Araneoidea</taxon>
        <taxon>Araneidae</taxon>
        <taxon>Caerostris</taxon>
    </lineage>
</organism>
<keyword evidence="3" id="KW-1185">Reference proteome</keyword>
<dbReference type="Proteomes" id="UP001054837">
    <property type="component" value="Unassembled WGS sequence"/>
</dbReference>
<dbReference type="EMBL" id="BPLQ01001998">
    <property type="protein sequence ID" value="GIX87395.1"/>
    <property type="molecule type" value="Genomic_DNA"/>
</dbReference>
<gene>
    <name evidence="2" type="ORF">CDAR_61681</name>
</gene>
<reference evidence="2 3" key="1">
    <citation type="submission" date="2021-06" db="EMBL/GenBank/DDBJ databases">
        <title>Caerostris darwini draft genome.</title>
        <authorList>
            <person name="Kono N."/>
            <person name="Arakawa K."/>
        </authorList>
    </citation>
    <scope>NUCLEOTIDE SEQUENCE [LARGE SCALE GENOMIC DNA]</scope>
</reference>
<dbReference type="SMART" id="SM01040">
    <property type="entry name" value="Bro-N"/>
    <property type="match status" value="1"/>
</dbReference>
<comment type="caution">
    <text evidence="2">The sequence shown here is derived from an EMBL/GenBank/DDBJ whole genome shotgun (WGS) entry which is preliminary data.</text>
</comment>
<evidence type="ECO:0000313" key="2">
    <source>
        <dbReference type="EMBL" id="GIX87395.1"/>
    </source>
</evidence>
<evidence type="ECO:0000259" key="1">
    <source>
        <dbReference type="PROSITE" id="PS51750"/>
    </source>
</evidence>